<dbReference type="Proteomes" id="UP000318050">
    <property type="component" value="Unassembled WGS sequence"/>
</dbReference>
<protein>
    <submittedName>
        <fullName evidence="5">AraC family transcriptional regulator</fullName>
    </submittedName>
</protein>
<reference evidence="5 6" key="1">
    <citation type="submission" date="2019-06" db="EMBL/GenBank/DDBJ databases">
        <title>Genomic Encyclopedia of Type Strains, Phase IV (KMG-V): Genome sequencing to study the core and pangenomes of soil and plant-associated prokaryotes.</title>
        <authorList>
            <person name="Whitman W."/>
        </authorList>
    </citation>
    <scope>NUCLEOTIDE SEQUENCE [LARGE SCALE GENOMIC DNA]</scope>
    <source>
        <strain evidence="5 6">BR 11140</strain>
    </source>
</reference>
<keyword evidence="3" id="KW-0804">Transcription</keyword>
<evidence type="ECO:0000256" key="3">
    <source>
        <dbReference type="ARBA" id="ARBA00023163"/>
    </source>
</evidence>
<dbReference type="PANTHER" id="PTHR46796">
    <property type="entry name" value="HTH-TYPE TRANSCRIPTIONAL ACTIVATOR RHAS-RELATED"/>
    <property type="match status" value="1"/>
</dbReference>
<dbReference type="GO" id="GO:0043565">
    <property type="term" value="F:sequence-specific DNA binding"/>
    <property type="evidence" value="ECO:0007669"/>
    <property type="project" value="InterPro"/>
</dbReference>
<keyword evidence="2" id="KW-0238">DNA-binding</keyword>
<dbReference type="Pfam" id="PF12833">
    <property type="entry name" value="HTH_18"/>
    <property type="match status" value="1"/>
</dbReference>
<evidence type="ECO:0000256" key="1">
    <source>
        <dbReference type="ARBA" id="ARBA00023015"/>
    </source>
</evidence>
<dbReference type="PANTHER" id="PTHR46796:SF14">
    <property type="entry name" value="TRANSCRIPTIONAL REGULATORY PROTEIN"/>
    <property type="match status" value="1"/>
</dbReference>
<dbReference type="SMART" id="SM00342">
    <property type="entry name" value="HTH_ARAC"/>
    <property type="match status" value="1"/>
</dbReference>
<evidence type="ECO:0000313" key="6">
    <source>
        <dbReference type="Proteomes" id="UP000318050"/>
    </source>
</evidence>
<organism evidence="5 6">
    <name type="scientific">Nitrospirillum amazonense</name>
    <dbReference type="NCBI Taxonomy" id="28077"/>
    <lineage>
        <taxon>Bacteria</taxon>
        <taxon>Pseudomonadati</taxon>
        <taxon>Pseudomonadota</taxon>
        <taxon>Alphaproteobacteria</taxon>
        <taxon>Rhodospirillales</taxon>
        <taxon>Azospirillaceae</taxon>
        <taxon>Nitrospirillum</taxon>
    </lineage>
</organism>
<dbReference type="InterPro" id="IPR018060">
    <property type="entry name" value="HTH_AraC"/>
</dbReference>
<evidence type="ECO:0000256" key="2">
    <source>
        <dbReference type="ARBA" id="ARBA00023125"/>
    </source>
</evidence>
<evidence type="ECO:0000313" key="5">
    <source>
        <dbReference type="EMBL" id="TWB63836.1"/>
    </source>
</evidence>
<dbReference type="EMBL" id="VITT01000002">
    <property type="protein sequence ID" value="TWB63836.1"/>
    <property type="molecule type" value="Genomic_DNA"/>
</dbReference>
<dbReference type="Gene3D" id="1.10.10.60">
    <property type="entry name" value="Homeodomain-like"/>
    <property type="match status" value="2"/>
</dbReference>
<accession>A0A560IY48</accession>
<feature type="domain" description="HTH araC/xylS-type" evidence="4">
    <location>
        <begin position="207"/>
        <end position="304"/>
    </location>
</feature>
<sequence>MGAPFGGKRDRANLMGEIMPDTHPALPRATGLRAGDTQVLRLSQDHPASRDRQDIPCLDMFSVIVQLRDFARHELWRGGRLVFAGGHSRMALSVTHLGEGWACRHLSSFDNVRVQIPRASLDALSEELERPAVSGFARARSTVDPVAYGLVSALLPALDVPDRGNRLFVDQVILALTIHVAQTYGGMAPLAPPGGRRMGGLSQWQEARAKEFLTTNLGDDVAIAEVAAECGLSRSHFIKAFRETTGQTPYRWLLDHRVARARELLRGPQSIAEIALACGFADQSHLTRVFAATTGMPPAAWRRRQG</sequence>
<keyword evidence="1" id="KW-0805">Transcription regulation</keyword>
<dbReference type="GO" id="GO:0003700">
    <property type="term" value="F:DNA-binding transcription factor activity"/>
    <property type="evidence" value="ECO:0007669"/>
    <property type="project" value="InterPro"/>
</dbReference>
<dbReference type="AlphaFoldDB" id="A0A560IY48"/>
<gene>
    <name evidence="5" type="ORF">FBZ92_10214</name>
</gene>
<dbReference type="InterPro" id="IPR050204">
    <property type="entry name" value="AraC_XylS_family_regulators"/>
</dbReference>
<dbReference type="SUPFAM" id="SSF46689">
    <property type="entry name" value="Homeodomain-like"/>
    <property type="match status" value="2"/>
</dbReference>
<dbReference type="InterPro" id="IPR009057">
    <property type="entry name" value="Homeodomain-like_sf"/>
</dbReference>
<comment type="caution">
    <text evidence="5">The sequence shown here is derived from an EMBL/GenBank/DDBJ whole genome shotgun (WGS) entry which is preliminary data.</text>
</comment>
<proteinExistence type="predicted"/>
<dbReference type="InterPro" id="IPR018062">
    <property type="entry name" value="HTH_AraC-typ_CS"/>
</dbReference>
<name>A0A560IY48_9PROT</name>
<evidence type="ECO:0000259" key="4">
    <source>
        <dbReference type="PROSITE" id="PS01124"/>
    </source>
</evidence>
<dbReference type="PROSITE" id="PS00041">
    <property type="entry name" value="HTH_ARAC_FAMILY_1"/>
    <property type="match status" value="1"/>
</dbReference>
<dbReference type="PROSITE" id="PS01124">
    <property type="entry name" value="HTH_ARAC_FAMILY_2"/>
    <property type="match status" value="1"/>
</dbReference>